<dbReference type="KEGG" id="eus:EUTSA_v10009811mg"/>
<dbReference type="OrthoDB" id="1103556at2759"/>
<keyword evidence="2" id="KW-1185">Reference proteome</keyword>
<accession>V4K744</accession>
<dbReference type="EMBL" id="KI517683">
    <property type="protein sequence ID" value="ESQ33430.1"/>
    <property type="molecule type" value="Genomic_DNA"/>
</dbReference>
<dbReference type="AlphaFoldDB" id="V4K744"/>
<organism evidence="1 2">
    <name type="scientific">Eutrema salsugineum</name>
    <name type="common">Saltwater cress</name>
    <name type="synonym">Sisymbrium salsugineum</name>
    <dbReference type="NCBI Taxonomy" id="72664"/>
    <lineage>
        <taxon>Eukaryota</taxon>
        <taxon>Viridiplantae</taxon>
        <taxon>Streptophyta</taxon>
        <taxon>Embryophyta</taxon>
        <taxon>Tracheophyta</taxon>
        <taxon>Spermatophyta</taxon>
        <taxon>Magnoliopsida</taxon>
        <taxon>eudicotyledons</taxon>
        <taxon>Gunneridae</taxon>
        <taxon>Pentapetalae</taxon>
        <taxon>rosids</taxon>
        <taxon>malvids</taxon>
        <taxon>Brassicales</taxon>
        <taxon>Brassicaceae</taxon>
        <taxon>Eutremeae</taxon>
        <taxon>Eutrema</taxon>
    </lineage>
</organism>
<sequence length="92" mass="10535">MALSMAKLVDLKWTSKLQNTKRQILDRCLAILNRVLSFHEKQEKNGTSFSCSKTALAVEIITDDIVEEILHRFPNPLRYLLRFKSVSKSGSL</sequence>
<gene>
    <name evidence="1" type="ORF">EUTSA_v10009811mg</name>
</gene>
<dbReference type="Proteomes" id="UP000030689">
    <property type="component" value="Unassembled WGS sequence"/>
</dbReference>
<name>V4K744_EUTSA</name>
<evidence type="ECO:0000313" key="2">
    <source>
        <dbReference type="Proteomes" id="UP000030689"/>
    </source>
</evidence>
<protein>
    <submittedName>
        <fullName evidence="1">Uncharacterized protein</fullName>
    </submittedName>
</protein>
<reference evidence="1 2" key="1">
    <citation type="journal article" date="2013" name="Front. Plant Sci.">
        <title>The Reference Genome of the Halophytic Plant Eutrema salsugineum.</title>
        <authorList>
            <person name="Yang R."/>
            <person name="Jarvis D.E."/>
            <person name="Chen H."/>
            <person name="Beilstein M.A."/>
            <person name="Grimwood J."/>
            <person name="Jenkins J."/>
            <person name="Shu S."/>
            <person name="Prochnik S."/>
            <person name="Xin M."/>
            <person name="Ma C."/>
            <person name="Schmutz J."/>
            <person name="Wing R.A."/>
            <person name="Mitchell-Olds T."/>
            <person name="Schumaker K.S."/>
            <person name="Wang X."/>
        </authorList>
    </citation>
    <scope>NUCLEOTIDE SEQUENCE [LARGE SCALE GENOMIC DNA]</scope>
</reference>
<dbReference type="Gramene" id="ESQ33430">
    <property type="protein sequence ID" value="ESQ33430"/>
    <property type="gene ID" value="EUTSA_v10009811mg"/>
</dbReference>
<proteinExistence type="predicted"/>
<evidence type="ECO:0000313" key="1">
    <source>
        <dbReference type="EMBL" id="ESQ33430.1"/>
    </source>
</evidence>